<dbReference type="InterPro" id="IPR008250">
    <property type="entry name" value="ATPase_P-typ_transduc_dom_A_sf"/>
</dbReference>
<dbReference type="InterPro" id="IPR059000">
    <property type="entry name" value="ATPase_P-type_domA"/>
</dbReference>
<reference evidence="7 8" key="1">
    <citation type="submission" date="2023-05" db="EMBL/GenBank/DDBJ databases">
        <title>Corynebacterium suedekumii sp. nov. and Corynebacterium breve sp. nov. isolated from raw cow's milk.</title>
        <authorList>
            <person name="Baer M.K."/>
            <person name="Mehl L."/>
            <person name="Hellmuth R."/>
            <person name="Marke G."/>
            <person name="Lipski A."/>
        </authorList>
    </citation>
    <scope>NUCLEOTIDE SEQUENCE [LARGE SCALE GENOMIC DNA]</scope>
    <source>
        <strain evidence="7 8">R4</strain>
    </source>
</reference>
<dbReference type="Gene3D" id="3.40.1110.10">
    <property type="entry name" value="Calcium-transporting ATPase, cytoplasmic domain N"/>
    <property type="match status" value="1"/>
</dbReference>
<feature type="transmembrane region" description="Helical" evidence="5">
    <location>
        <begin position="458"/>
        <end position="479"/>
    </location>
</feature>
<keyword evidence="7" id="KW-0378">Hydrolase</keyword>
<feature type="transmembrane region" description="Helical" evidence="5">
    <location>
        <begin position="300"/>
        <end position="318"/>
    </location>
</feature>
<evidence type="ECO:0000256" key="2">
    <source>
        <dbReference type="ARBA" id="ARBA00022723"/>
    </source>
</evidence>
<dbReference type="Gene3D" id="3.40.50.1000">
    <property type="entry name" value="HAD superfamily/HAD-like"/>
    <property type="match status" value="1"/>
</dbReference>
<evidence type="ECO:0000256" key="3">
    <source>
        <dbReference type="ARBA" id="ARBA00022967"/>
    </source>
</evidence>
<dbReference type="Proteomes" id="UP001225598">
    <property type="component" value="Chromosome"/>
</dbReference>
<feature type="transmembrane region" description="Helical" evidence="5">
    <location>
        <begin position="258"/>
        <end position="280"/>
    </location>
</feature>
<name>A0ABY8VEC8_9CORY</name>
<keyword evidence="3" id="KW-1278">Translocase</keyword>
<accession>A0ABY8VEC8</accession>
<keyword evidence="5" id="KW-0812">Transmembrane</keyword>
<feature type="region of interest" description="Disordered" evidence="4">
    <location>
        <begin position="120"/>
        <end position="147"/>
    </location>
</feature>
<dbReference type="InterPro" id="IPR036412">
    <property type="entry name" value="HAD-like_sf"/>
</dbReference>
<feature type="domain" description="P-type ATPase A" evidence="6">
    <location>
        <begin position="354"/>
        <end position="440"/>
    </location>
</feature>
<feature type="transmembrane region" description="Helical" evidence="5">
    <location>
        <begin position="217"/>
        <end position="237"/>
    </location>
</feature>
<feature type="transmembrane region" description="Helical" evidence="5">
    <location>
        <begin position="485"/>
        <end position="504"/>
    </location>
</feature>
<feature type="transmembrane region" description="Helical" evidence="5">
    <location>
        <begin position="194"/>
        <end position="211"/>
    </location>
</feature>
<evidence type="ECO:0000313" key="8">
    <source>
        <dbReference type="Proteomes" id="UP001225598"/>
    </source>
</evidence>
<dbReference type="Pfam" id="PF00122">
    <property type="entry name" value="E1-E2_ATPase"/>
    <property type="match status" value="1"/>
</dbReference>
<proteinExistence type="predicted"/>
<dbReference type="Gene3D" id="2.70.150.10">
    <property type="entry name" value="Calcium-transporting ATPase, cytoplasmic transduction domain A"/>
    <property type="match status" value="1"/>
</dbReference>
<keyword evidence="8" id="KW-1185">Reference proteome</keyword>
<evidence type="ECO:0000256" key="4">
    <source>
        <dbReference type="SAM" id="MobiDB-lite"/>
    </source>
</evidence>
<dbReference type="SUPFAM" id="SSF81653">
    <property type="entry name" value="Calcium ATPase, transduction domain A"/>
    <property type="match status" value="1"/>
</dbReference>
<dbReference type="InterPro" id="IPR023214">
    <property type="entry name" value="HAD_sf"/>
</dbReference>
<keyword evidence="2" id="KW-0479">Metal-binding</keyword>
<evidence type="ECO:0000256" key="1">
    <source>
        <dbReference type="ARBA" id="ARBA00004141"/>
    </source>
</evidence>
<protein>
    <submittedName>
        <fullName evidence="7">HAD family hydrolase</fullName>
    </submittedName>
</protein>
<dbReference type="PANTHER" id="PTHR43520:SF8">
    <property type="entry name" value="P-TYPE CU(+) TRANSPORTER"/>
    <property type="match status" value="1"/>
</dbReference>
<gene>
    <name evidence="7" type="ORF">QP027_01065</name>
</gene>
<feature type="transmembrane region" description="Helical" evidence="5">
    <location>
        <begin position="822"/>
        <end position="847"/>
    </location>
</feature>
<comment type="subcellular location">
    <subcellularLocation>
        <location evidence="1">Membrane</location>
        <topology evidence="1">Multi-pass membrane protein</topology>
    </subcellularLocation>
</comment>
<keyword evidence="5" id="KW-1133">Transmembrane helix</keyword>
<sequence>MNASRTPLQGDVTQAIDEAIRAAKAAGIDVDDGPKHVFDADQRPKTSYAFELENLPDAPDVGEIEDALEEIPGVWARIVYPTNTVWITAPDVIDPTQLVKVMARFNVRATMTDSSLRRRVSELRSPEPATTRRGNRGTKGMSGRMRRQHELEAKTIESARVSGFLNDPANTARHTPPDNDLLYTARDLITLKRLAIAIVFGAPVFLTSYFQELQFPGWQWVVLALSIPVVFYAAWPFHRALAGGVRRGLTALDGASSLAILLAFGWSIVLLVATPAGDIGWQAEPKWLAFNHSRLADGELFLDVACGMTILLLAGRIWTMRARPSLLEEMEKRRPEPSSEVRVSVRNRATGAVTEEMMPLAEVNPGDDIILVPGDIIPVDGQVMGGSCVLEPGLVDAREDLNIKVGSKVYSGATIVSGKIKVRVVHTGHLTRMAAIHRWVQEASHRQNRATLLSTKTAAYLIPAAFMLAVADFVLWVLIYQNYNAAMATALAVLASVAPTALALSPAMAIRLGIESSARNGIIIRDGATLRSLENVDTVIFNRVGTLVQPFMTVETVTAARGENADMVLRVAGALAMESNHPSSQALVRAAREARDHDEGGVDIPHWIDVAKNEITRNGDLKARIEIVSRDDDGEEHTQQVEAMLWRPTNLSSLHGRLAAAATNGGTPIVVRWKGKDRGVITLYDPVKDDAAESITRLEDMGIETVMLSRDTYPVARRFADLLGISNVLAGIGHTDKPGAVRAVHTQGATVAMVGDRSVVNTLRVADVGILVGSGDSLETGNELREDISVIVVRDDVSAIPQLIEQARRVCRIIDRNIVYSWVYNISAMVLAVAGLLHPMAATVLMLGSSLFVEARSLSVKKFPS</sequence>
<evidence type="ECO:0000313" key="7">
    <source>
        <dbReference type="EMBL" id="WIM68021.1"/>
    </source>
</evidence>
<keyword evidence="5" id="KW-0472">Membrane</keyword>
<dbReference type="PANTHER" id="PTHR43520">
    <property type="entry name" value="ATP7, ISOFORM B"/>
    <property type="match status" value="1"/>
</dbReference>
<organism evidence="7 8">
    <name type="scientific">Corynebacterium breve</name>
    <dbReference type="NCBI Taxonomy" id="3049799"/>
    <lineage>
        <taxon>Bacteria</taxon>
        <taxon>Bacillati</taxon>
        <taxon>Actinomycetota</taxon>
        <taxon>Actinomycetes</taxon>
        <taxon>Mycobacteriales</taxon>
        <taxon>Corynebacteriaceae</taxon>
        <taxon>Corynebacterium</taxon>
    </lineage>
</organism>
<evidence type="ECO:0000259" key="6">
    <source>
        <dbReference type="Pfam" id="PF00122"/>
    </source>
</evidence>
<dbReference type="GO" id="GO:0016787">
    <property type="term" value="F:hydrolase activity"/>
    <property type="evidence" value="ECO:0007669"/>
    <property type="project" value="UniProtKB-KW"/>
</dbReference>
<dbReference type="EMBL" id="CP126969">
    <property type="protein sequence ID" value="WIM68021.1"/>
    <property type="molecule type" value="Genomic_DNA"/>
</dbReference>
<evidence type="ECO:0000256" key="5">
    <source>
        <dbReference type="SAM" id="Phobius"/>
    </source>
</evidence>
<dbReference type="InterPro" id="IPR023299">
    <property type="entry name" value="ATPase_P-typ_cyto_dom_N"/>
</dbReference>
<dbReference type="RefSeq" id="WP_284825344.1">
    <property type="nucleotide sequence ID" value="NZ_CP126969.1"/>
</dbReference>
<dbReference type="Pfam" id="PF00702">
    <property type="entry name" value="Hydrolase"/>
    <property type="match status" value="1"/>
</dbReference>
<dbReference type="SUPFAM" id="SSF56784">
    <property type="entry name" value="HAD-like"/>
    <property type="match status" value="1"/>
</dbReference>